<proteinExistence type="predicted"/>
<organism evidence="1 2">
    <name type="scientific">Trichonephila clavata</name>
    <name type="common">Joro spider</name>
    <name type="synonym">Nephila clavata</name>
    <dbReference type="NCBI Taxonomy" id="2740835"/>
    <lineage>
        <taxon>Eukaryota</taxon>
        <taxon>Metazoa</taxon>
        <taxon>Ecdysozoa</taxon>
        <taxon>Arthropoda</taxon>
        <taxon>Chelicerata</taxon>
        <taxon>Arachnida</taxon>
        <taxon>Araneae</taxon>
        <taxon>Araneomorphae</taxon>
        <taxon>Entelegynae</taxon>
        <taxon>Araneoidea</taxon>
        <taxon>Nephilidae</taxon>
        <taxon>Trichonephila</taxon>
    </lineage>
</organism>
<protein>
    <submittedName>
        <fullName evidence="1">Uncharacterized protein</fullName>
    </submittedName>
</protein>
<reference evidence="1" key="1">
    <citation type="submission" date="2020-07" db="EMBL/GenBank/DDBJ databases">
        <title>Multicomponent nature underlies the extraordinary mechanical properties of spider dragline silk.</title>
        <authorList>
            <person name="Kono N."/>
            <person name="Nakamura H."/>
            <person name="Mori M."/>
            <person name="Yoshida Y."/>
            <person name="Ohtoshi R."/>
            <person name="Malay A.D."/>
            <person name="Moran D.A.P."/>
            <person name="Tomita M."/>
            <person name="Numata K."/>
            <person name="Arakawa K."/>
        </authorList>
    </citation>
    <scope>NUCLEOTIDE SEQUENCE</scope>
</reference>
<sequence>MGLSKFFKSITTCVYRAQTPTSFLNRKGTVFQFFHSASFYGMINTLCRLADRFALQNPLASSFEFSACLPTTVCMPSSRAEAERTQPVLKTSWEINASFGRSASL</sequence>
<accession>A0A8X6HX75</accession>
<dbReference type="EMBL" id="BMAO01014358">
    <property type="protein sequence ID" value="GFQ94434.1"/>
    <property type="molecule type" value="Genomic_DNA"/>
</dbReference>
<dbReference type="AlphaFoldDB" id="A0A8X6HX75"/>
<comment type="caution">
    <text evidence="1">The sequence shown here is derived from an EMBL/GenBank/DDBJ whole genome shotgun (WGS) entry which is preliminary data.</text>
</comment>
<evidence type="ECO:0000313" key="2">
    <source>
        <dbReference type="Proteomes" id="UP000887116"/>
    </source>
</evidence>
<keyword evidence="2" id="KW-1185">Reference proteome</keyword>
<dbReference type="Proteomes" id="UP000887116">
    <property type="component" value="Unassembled WGS sequence"/>
</dbReference>
<gene>
    <name evidence="1" type="ORF">TNCT_583741</name>
</gene>
<name>A0A8X6HX75_TRICU</name>
<evidence type="ECO:0000313" key="1">
    <source>
        <dbReference type="EMBL" id="GFQ94434.1"/>
    </source>
</evidence>